<organism evidence="11 12">
    <name type="scientific">Caligus rogercresseyi</name>
    <name type="common">Sea louse</name>
    <dbReference type="NCBI Taxonomy" id="217165"/>
    <lineage>
        <taxon>Eukaryota</taxon>
        <taxon>Metazoa</taxon>
        <taxon>Ecdysozoa</taxon>
        <taxon>Arthropoda</taxon>
        <taxon>Crustacea</taxon>
        <taxon>Multicrustacea</taxon>
        <taxon>Hexanauplia</taxon>
        <taxon>Copepoda</taxon>
        <taxon>Siphonostomatoida</taxon>
        <taxon>Caligidae</taxon>
        <taxon>Caligus</taxon>
    </lineage>
</organism>
<evidence type="ECO:0000256" key="7">
    <source>
        <dbReference type="ARBA" id="ARBA00048548"/>
    </source>
</evidence>
<dbReference type="NCBIfam" id="TIGR00231">
    <property type="entry name" value="small_GTP"/>
    <property type="match status" value="1"/>
</dbReference>
<dbReference type="InterPro" id="IPR000640">
    <property type="entry name" value="EFG_V-like"/>
</dbReference>
<dbReference type="FunFam" id="3.30.70.240:FF:000006">
    <property type="entry name" value="Elongation factor like GTPase 1"/>
    <property type="match status" value="1"/>
</dbReference>
<comment type="subcellular location">
    <subcellularLocation>
        <location evidence="1">Cytoplasm</location>
    </subcellularLocation>
</comment>
<dbReference type="FunFam" id="3.30.70.870:FF:000002">
    <property type="entry name" value="Translation elongation factor 2"/>
    <property type="match status" value="1"/>
</dbReference>
<dbReference type="CDD" id="cd16268">
    <property type="entry name" value="EF2_II"/>
    <property type="match status" value="1"/>
</dbReference>
<evidence type="ECO:0000313" key="11">
    <source>
        <dbReference type="EMBL" id="QQP39437.1"/>
    </source>
</evidence>
<protein>
    <recommendedName>
        <fullName evidence="8">Ribosome assembly protein 1</fullName>
    </recommendedName>
    <alternativeName>
        <fullName evidence="9">Elongation factor-like 1</fullName>
    </alternativeName>
</protein>
<dbReference type="GO" id="GO:0005525">
    <property type="term" value="F:GTP binding"/>
    <property type="evidence" value="ECO:0007669"/>
    <property type="project" value="UniProtKB-KW"/>
</dbReference>
<evidence type="ECO:0000256" key="8">
    <source>
        <dbReference type="ARBA" id="ARBA00068031"/>
    </source>
</evidence>
<keyword evidence="3" id="KW-0690">Ribosome biogenesis</keyword>
<keyword evidence="6" id="KW-0342">GTP-binding</keyword>
<dbReference type="Gene3D" id="2.40.30.10">
    <property type="entry name" value="Translation factors"/>
    <property type="match status" value="1"/>
</dbReference>
<keyword evidence="2" id="KW-0963">Cytoplasm</keyword>
<dbReference type="EMBL" id="CP045903">
    <property type="protein sequence ID" value="QQP39437.1"/>
    <property type="molecule type" value="Genomic_DNA"/>
</dbReference>
<evidence type="ECO:0000256" key="3">
    <source>
        <dbReference type="ARBA" id="ARBA00022517"/>
    </source>
</evidence>
<evidence type="ECO:0000256" key="1">
    <source>
        <dbReference type="ARBA" id="ARBA00004496"/>
    </source>
</evidence>
<dbReference type="SUPFAM" id="SSF54211">
    <property type="entry name" value="Ribosomal protein S5 domain 2-like"/>
    <property type="match status" value="1"/>
</dbReference>
<evidence type="ECO:0000259" key="10">
    <source>
        <dbReference type="PROSITE" id="PS51722"/>
    </source>
</evidence>
<dbReference type="Gene3D" id="3.30.230.10">
    <property type="match status" value="1"/>
</dbReference>
<dbReference type="InterPro" id="IPR035647">
    <property type="entry name" value="EFG_III/V"/>
</dbReference>
<dbReference type="InterPro" id="IPR027417">
    <property type="entry name" value="P-loop_NTPase"/>
</dbReference>
<dbReference type="InterPro" id="IPR009000">
    <property type="entry name" value="Transl_B-barrel_sf"/>
</dbReference>
<dbReference type="Gene3D" id="3.30.70.240">
    <property type="match status" value="1"/>
</dbReference>
<dbReference type="PROSITE" id="PS51722">
    <property type="entry name" value="G_TR_2"/>
    <property type="match status" value="1"/>
</dbReference>
<keyword evidence="4" id="KW-0547">Nucleotide-binding</keyword>
<dbReference type="GO" id="GO:0042256">
    <property type="term" value="P:cytosolic ribosome assembly"/>
    <property type="evidence" value="ECO:0007669"/>
    <property type="project" value="TreeGrafter"/>
</dbReference>
<evidence type="ECO:0000313" key="12">
    <source>
        <dbReference type="Proteomes" id="UP000595437"/>
    </source>
</evidence>
<dbReference type="CDD" id="cd01885">
    <property type="entry name" value="EF2"/>
    <property type="match status" value="1"/>
</dbReference>
<name>A0A7T8GX60_CALRO</name>
<comment type="catalytic activity">
    <reaction evidence="7">
        <text>GTP + H2O = GDP + phosphate + H(+)</text>
        <dbReference type="Rhea" id="RHEA:19669"/>
        <dbReference type="ChEBI" id="CHEBI:15377"/>
        <dbReference type="ChEBI" id="CHEBI:15378"/>
        <dbReference type="ChEBI" id="CHEBI:37565"/>
        <dbReference type="ChEBI" id="CHEBI:43474"/>
        <dbReference type="ChEBI" id="CHEBI:58189"/>
    </reaction>
</comment>
<evidence type="ECO:0000256" key="2">
    <source>
        <dbReference type="ARBA" id="ARBA00022490"/>
    </source>
</evidence>
<dbReference type="SMART" id="SM00838">
    <property type="entry name" value="EFG_C"/>
    <property type="match status" value="1"/>
</dbReference>
<proteinExistence type="predicted"/>
<dbReference type="InterPro" id="IPR020568">
    <property type="entry name" value="Ribosomal_Su5_D2-typ_SF"/>
</dbReference>
<dbReference type="GO" id="GO:1990904">
    <property type="term" value="C:ribonucleoprotein complex"/>
    <property type="evidence" value="ECO:0007669"/>
    <property type="project" value="TreeGrafter"/>
</dbReference>
<dbReference type="FunFam" id="3.90.1430.10:FF:000002">
    <property type="entry name" value="Elongation factor like GTPase 1"/>
    <property type="match status" value="1"/>
</dbReference>
<dbReference type="AlphaFoldDB" id="A0A7T8GX60"/>
<dbReference type="GO" id="GO:0043022">
    <property type="term" value="F:ribosome binding"/>
    <property type="evidence" value="ECO:0007669"/>
    <property type="project" value="TreeGrafter"/>
</dbReference>
<keyword evidence="5" id="KW-0378">Hydrolase</keyword>
<dbReference type="GO" id="GO:0003924">
    <property type="term" value="F:GTPase activity"/>
    <property type="evidence" value="ECO:0007669"/>
    <property type="project" value="InterPro"/>
</dbReference>
<sequence length="1015" mass="112641">MPRQVPIEKLKSLQEDPSRIRNICILAHVDHGKTTLADSLLASNGIISPRLCGSLRYLDSRPDEQARGITMKSSAVTLSHKEHLIHLIDSPGHVDFSSEVSTAVRLSDGALLLIDVVEGVQPQTRAVLQQVWSEGIRPILLLNKMDRLISETQMTPLDAYIHLSQILEQANAIIGELFSTSVLEGEEALIHDADDSGIYFSPDAGNVLFASAFHGWAFSISSFAAIYSQKLGFSEETLRRTLWGDYYLNPKAQKILKGALSKAKKPLFVQLILESLWSVYESIIRKDELKLEKILASLALKIHPRDLRSNEVRQRLNAIMGAWIPLSQAVLDTVISHLPSPLELTEVRVEHLMSSLSRPFAFLPQRSKDLKDNFLKCSASEEAPVIVFVSKMVPVPSKQLPENRPRPLTAEEIALKRETARASHALRLKQSKEENTESHVCLSEDQMSKLNIKDDLAKTDPSLEDEEKTVFIAFARVFSGRLTPGRKIYVLGPKHDPSLVERQKMAGEPIFDPSSNLKSNNPGPIMEATIGNLYLLLGRDLEECASVPPGNVIGIGGLADFILKSATLSSDILTPPFIEMSASSAPILRQVVKGLHLLNQADANVQVLITDKGEHLLVTAGEVHLERCLKDLKEVTLNVEDCSELNICFYFNLQETYAGIDINVSEPMVPFRETIVKPPEMDMVNEQIELEEKSCEDWVEIETPDKQSTIRMRSVPLPIDVIKLLENVVNPSYINSSTTIAEFCKEIDALFEADTLSKEFGLSSNKIWSIGPKKSPTNLLFVAQDGVSFMEGLSGGSALHKSYSSSFLNGFQMASGAGPLCDEPMRGVGFIVEEWRFAPEEDSPHSLSYGPLSGQIISTTKEACRSAFQAQPMRLMAGMYTCDIHVKAEVLGKMYAVLGKRHGKVVKESMIEGSSTFVVTANLPVVESMDFCNVIRKQTSGLAMPQLVFSHWEVIEVDPFWVPATEEELLHFGDKADSANIARNYMNDVRKKKGLVIDEKIVEHAEKQRTISKKK</sequence>
<accession>A0A7T8GX60</accession>
<dbReference type="SUPFAM" id="SSF54980">
    <property type="entry name" value="EF-G C-terminal domain-like"/>
    <property type="match status" value="2"/>
</dbReference>
<dbReference type="Pfam" id="PF00679">
    <property type="entry name" value="EFG_C"/>
    <property type="match status" value="1"/>
</dbReference>
<dbReference type="SUPFAM" id="SSF52540">
    <property type="entry name" value="P-loop containing nucleoside triphosphate hydrolases"/>
    <property type="match status" value="1"/>
</dbReference>
<dbReference type="PANTHER" id="PTHR42908">
    <property type="entry name" value="TRANSLATION ELONGATION FACTOR-RELATED"/>
    <property type="match status" value="1"/>
</dbReference>
<dbReference type="Gene3D" id="3.90.1430.10">
    <property type="entry name" value="Yeast translation eEF2 (G' domain)"/>
    <property type="match status" value="1"/>
</dbReference>
<evidence type="ECO:0000256" key="5">
    <source>
        <dbReference type="ARBA" id="ARBA00022801"/>
    </source>
</evidence>
<dbReference type="GO" id="GO:0005829">
    <property type="term" value="C:cytosol"/>
    <property type="evidence" value="ECO:0007669"/>
    <property type="project" value="TreeGrafter"/>
</dbReference>
<dbReference type="PRINTS" id="PR00315">
    <property type="entry name" value="ELONGATNFCT"/>
</dbReference>
<dbReference type="InterPro" id="IPR014721">
    <property type="entry name" value="Ribsml_uS5_D2-typ_fold_subgr"/>
</dbReference>
<evidence type="ECO:0000256" key="4">
    <source>
        <dbReference type="ARBA" id="ARBA00022741"/>
    </source>
</evidence>
<evidence type="ECO:0000256" key="9">
    <source>
        <dbReference type="ARBA" id="ARBA00081809"/>
    </source>
</evidence>
<dbReference type="InterPro" id="IPR005225">
    <property type="entry name" value="Small_GTP-bd"/>
</dbReference>
<keyword evidence="12" id="KW-1185">Reference proteome</keyword>
<dbReference type="Pfam" id="PF00009">
    <property type="entry name" value="GTP_EFTU"/>
    <property type="match status" value="1"/>
</dbReference>
<dbReference type="Gene3D" id="3.40.50.300">
    <property type="entry name" value="P-loop containing nucleotide triphosphate hydrolases"/>
    <property type="match status" value="1"/>
</dbReference>
<feature type="domain" description="Tr-type G" evidence="10">
    <location>
        <begin position="18"/>
        <end position="342"/>
    </location>
</feature>
<dbReference type="OrthoDB" id="364892at2759"/>
<dbReference type="PANTHER" id="PTHR42908:SF3">
    <property type="entry name" value="ELONGATION FACTOR-LIKE GTPASE 1"/>
    <property type="match status" value="1"/>
</dbReference>
<dbReference type="SUPFAM" id="SSF50447">
    <property type="entry name" value="Translation proteins"/>
    <property type="match status" value="1"/>
</dbReference>
<dbReference type="CDD" id="cd01681">
    <property type="entry name" value="aeEF2_snRNP_like_IV"/>
    <property type="match status" value="1"/>
</dbReference>
<gene>
    <name evidence="11" type="ORF">FKW44_020322</name>
</gene>
<dbReference type="FunFam" id="3.40.50.300:FF:000746">
    <property type="entry name" value="Ribosome assembly protein 1"/>
    <property type="match status" value="1"/>
</dbReference>
<dbReference type="Proteomes" id="UP000595437">
    <property type="component" value="Chromosome 14"/>
</dbReference>
<dbReference type="InterPro" id="IPR000795">
    <property type="entry name" value="T_Tr_GTP-bd_dom"/>
</dbReference>
<dbReference type="Gene3D" id="3.30.70.870">
    <property type="entry name" value="Elongation Factor G (Translational Gtpase), domain 3"/>
    <property type="match status" value="1"/>
</dbReference>
<dbReference type="CDD" id="cd04096">
    <property type="entry name" value="eEF2_snRNP_like_C"/>
    <property type="match status" value="1"/>
</dbReference>
<reference evidence="12" key="1">
    <citation type="submission" date="2021-01" db="EMBL/GenBank/DDBJ databases">
        <title>Caligus Genome Assembly.</title>
        <authorList>
            <person name="Gallardo-Escarate C."/>
        </authorList>
    </citation>
    <scope>NUCLEOTIDE SEQUENCE [LARGE SCALE GENOMIC DNA]</scope>
</reference>
<evidence type="ECO:0000256" key="6">
    <source>
        <dbReference type="ARBA" id="ARBA00023134"/>
    </source>
</evidence>